<dbReference type="EC" id="2.7.11.1" evidence="3"/>
<dbReference type="FunFam" id="3.80.10.10:FF:001709">
    <property type="entry name" value="Uncharacterized protein"/>
    <property type="match status" value="1"/>
</dbReference>
<dbReference type="InterPro" id="IPR000719">
    <property type="entry name" value="Prot_kinase_dom"/>
</dbReference>
<dbReference type="PROSITE" id="PS50011">
    <property type="entry name" value="PROTEIN_KINASE_DOM"/>
    <property type="match status" value="1"/>
</dbReference>
<evidence type="ECO:0000256" key="3">
    <source>
        <dbReference type="ARBA" id="ARBA00012513"/>
    </source>
</evidence>
<dbReference type="Pfam" id="PF08263">
    <property type="entry name" value="LRRNT_2"/>
    <property type="match status" value="1"/>
</dbReference>
<feature type="transmembrane region" description="Helical" evidence="21">
    <location>
        <begin position="851"/>
        <end position="873"/>
    </location>
</feature>
<sequence>MAFKLSSLLVIVTQLIFLCSNAIVDKNQAYPEREALLSFKASLDNPHILSSWNVSTPHCNWVGVSCQQGRVNSLALPARSLKGPLSPSISSLAGLTMLDLSSNLFHGEIPPQIFSLKRLRLLALGDNRLDGDIPSQLGELTRLNFLDLGPNSFGGKIPPELGRLTQLETLDLSGNALTGSVPAQIGNLRKLLELDLSSNLLSGSPPLALFTNLQALSFLDVSNNSFAGTIPPEIGNLKNLTDLFIGMNHFSGQLPSQIGHLPRLENLNSHSCFITGPLPQELSMLQSLRNLDLSNNPLKCSIPKSFGKLQNLSFLILESSELNGSVPPELGKCRNLKTLLLSNNALSGSLPEELSELPMFTFSAEKNQLSGPLPSWLGKWNKVSTLLLGNNQFSAEIPPEIGNCSVLSGLSLSNNLLTGRIPEELCNASSLMQVDLLGNFLNGTIESTFVKCTSLTQLNLMENQIVGPIPEYLSELPLVILNLDYNNFTGTIPTSIWNSRTLMEFSATNNQLGGCLSEEIGNAAALVRLALGNNKLVGTIPKEVGNLTTLSVLDLNSNILEGTIPTELGMCTALTTLDLGNNRLSGPIPENLADLAQLQCLVLSHNNLSGSIPSKSPLYFRQVDIPFLSFLQHRGLFDLSYNGLSGSIPDELGNCVIVLSGSVPESFGNMKGLTHLDLSSNELTGELPSSLSRMLNLVGLYVQQNMFSGQVDQLLSNSIVWRIETMNFSNNLFDGELPQSLGSLSYLTYLDLHANMFGGDIPAELGNLMQLQYFDVSRNRLSGQIPEKVCGLVNLFFLNLADNMLEGPIPTSGICQKLSKDSLARNKNLCGRIMGFDCQIKSSGKSASLNFRTLAGIVLGIIVIVLLMAFALAGRVRRNKRQTDTEEAADSKLNSFLDHNLYFLGSSRSKEPLSINLAVFEQRLLKLTLVDILEATNNFCKTNIIGDGGFGTVYKATLPDGKIVAVKKLSEAKTQGEREFIAEMETLGKVKHQNLVPLLGYCSIGEEKLLVYEYMVNGSLDLWLRNRTGALEVLNWDKRFKIASGAACGLDFLHHDLVPHIIHRDIKASNILLNEDFEPKVADFGLARLISACETHVTTEVAGTFGYIPPEYGQSGKSTTRGDVYSFGVILLELVTGKEPTGPDFKEIEGGNLVGWVLQKFQKGQSADVLDPVILNADSEKMMLQVLWIARECLSEEPAKRPTMRQVWKFLKGIKDDQ</sequence>
<keyword evidence="25" id="KW-1185">Reference proteome</keyword>
<evidence type="ECO:0000256" key="21">
    <source>
        <dbReference type="SAM" id="Phobius"/>
    </source>
</evidence>
<dbReference type="GO" id="GO:0033612">
    <property type="term" value="F:receptor serine/threonine kinase binding"/>
    <property type="evidence" value="ECO:0007669"/>
    <property type="project" value="TreeGrafter"/>
</dbReference>
<organism evidence="24 25">
    <name type="scientific">Parasponia andersonii</name>
    <name type="common">Sponia andersonii</name>
    <dbReference type="NCBI Taxonomy" id="3476"/>
    <lineage>
        <taxon>Eukaryota</taxon>
        <taxon>Viridiplantae</taxon>
        <taxon>Streptophyta</taxon>
        <taxon>Embryophyta</taxon>
        <taxon>Tracheophyta</taxon>
        <taxon>Spermatophyta</taxon>
        <taxon>Magnoliopsida</taxon>
        <taxon>eudicotyledons</taxon>
        <taxon>Gunneridae</taxon>
        <taxon>Pentapetalae</taxon>
        <taxon>rosids</taxon>
        <taxon>fabids</taxon>
        <taxon>Rosales</taxon>
        <taxon>Cannabaceae</taxon>
        <taxon>Parasponia</taxon>
    </lineage>
</organism>
<evidence type="ECO:0000313" key="24">
    <source>
        <dbReference type="EMBL" id="PON50816.1"/>
    </source>
</evidence>
<evidence type="ECO:0000256" key="6">
    <source>
        <dbReference type="ARBA" id="ARBA00022614"/>
    </source>
</evidence>
<comment type="catalytic activity">
    <reaction evidence="18">
        <text>L-threonyl-[protein] + ATP = O-phospho-L-threonyl-[protein] + ADP + H(+)</text>
        <dbReference type="Rhea" id="RHEA:46608"/>
        <dbReference type="Rhea" id="RHEA-COMP:11060"/>
        <dbReference type="Rhea" id="RHEA-COMP:11605"/>
        <dbReference type="ChEBI" id="CHEBI:15378"/>
        <dbReference type="ChEBI" id="CHEBI:30013"/>
        <dbReference type="ChEBI" id="CHEBI:30616"/>
        <dbReference type="ChEBI" id="CHEBI:61977"/>
        <dbReference type="ChEBI" id="CHEBI:456216"/>
        <dbReference type="EC" id="2.7.11.1"/>
    </reaction>
</comment>
<dbReference type="GO" id="GO:0005524">
    <property type="term" value="F:ATP binding"/>
    <property type="evidence" value="ECO:0007669"/>
    <property type="project" value="UniProtKB-UniRule"/>
</dbReference>
<evidence type="ECO:0000259" key="23">
    <source>
        <dbReference type="PROSITE" id="PS50011"/>
    </source>
</evidence>
<evidence type="ECO:0000256" key="5">
    <source>
        <dbReference type="ARBA" id="ARBA00022527"/>
    </source>
</evidence>
<dbReference type="EMBL" id="JXTB01000241">
    <property type="protein sequence ID" value="PON50816.1"/>
    <property type="molecule type" value="Genomic_DNA"/>
</dbReference>
<evidence type="ECO:0000256" key="20">
    <source>
        <dbReference type="PROSITE-ProRule" id="PRU10141"/>
    </source>
</evidence>
<dbReference type="FunFam" id="3.80.10.10:FF:000095">
    <property type="entry name" value="LRR receptor-like serine/threonine-protein kinase GSO1"/>
    <property type="match status" value="1"/>
</dbReference>
<dbReference type="FunFam" id="1.10.510.10:FF:000309">
    <property type="entry name" value="Leucine-rich repeat receptor-like protein kinase"/>
    <property type="match status" value="1"/>
</dbReference>
<dbReference type="InterPro" id="IPR001611">
    <property type="entry name" value="Leu-rich_rpt"/>
</dbReference>
<evidence type="ECO:0000256" key="15">
    <source>
        <dbReference type="ARBA" id="ARBA00023136"/>
    </source>
</evidence>
<dbReference type="PANTHER" id="PTHR48056">
    <property type="entry name" value="LRR RECEPTOR-LIKE SERINE/THREONINE-PROTEIN KINASE-RELATED"/>
    <property type="match status" value="1"/>
</dbReference>
<keyword evidence="9 22" id="KW-0732">Signal</keyword>
<dbReference type="CDD" id="cd14066">
    <property type="entry name" value="STKc_IRAK"/>
    <property type="match status" value="1"/>
</dbReference>
<evidence type="ECO:0000256" key="14">
    <source>
        <dbReference type="ARBA" id="ARBA00022989"/>
    </source>
</evidence>
<dbReference type="Gene3D" id="3.80.10.10">
    <property type="entry name" value="Ribonuclease Inhibitor"/>
    <property type="match status" value="5"/>
</dbReference>
<reference evidence="25" key="1">
    <citation type="submission" date="2016-06" db="EMBL/GenBank/DDBJ databases">
        <title>Parallel loss of symbiosis genes in relatives of nitrogen-fixing non-legume Parasponia.</title>
        <authorList>
            <person name="Van Velzen R."/>
            <person name="Holmer R."/>
            <person name="Bu F."/>
            <person name="Rutten L."/>
            <person name="Van Zeijl A."/>
            <person name="Liu W."/>
            <person name="Santuari L."/>
            <person name="Cao Q."/>
            <person name="Sharma T."/>
            <person name="Shen D."/>
            <person name="Roswanjaya Y."/>
            <person name="Wardhani T."/>
            <person name="Kalhor M.S."/>
            <person name="Jansen J."/>
            <person name="Van den Hoogen J."/>
            <person name="Gungor B."/>
            <person name="Hartog M."/>
            <person name="Hontelez J."/>
            <person name="Verver J."/>
            <person name="Yang W.-C."/>
            <person name="Schijlen E."/>
            <person name="Repin R."/>
            <person name="Schilthuizen M."/>
            <person name="Schranz E."/>
            <person name="Heidstra R."/>
            <person name="Miyata K."/>
            <person name="Fedorova E."/>
            <person name="Kohlen W."/>
            <person name="Bisseling T."/>
            <person name="Smit S."/>
            <person name="Geurts R."/>
        </authorList>
    </citation>
    <scope>NUCLEOTIDE SEQUENCE [LARGE SCALE GENOMIC DNA]</scope>
    <source>
        <strain evidence="25">cv. WU1-14</strain>
    </source>
</reference>
<keyword evidence="6" id="KW-0433">Leucine-rich repeat</keyword>
<evidence type="ECO:0000256" key="7">
    <source>
        <dbReference type="ARBA" id="ARBA00022679"/>
    </source>
</evidence>
<keyword evidence="10" id="KW-0677">Repeat</keyword>
<dbReference type="STRING" id="3476.A0A2P5BPW4"/>
<gene>
    <name evidence="24" type="ORF">PanWU01x14_220530</name>
</gene>
<dbReference type="PANTHER" id="PTHR48056:SF58">
    <property type="entry name" value="LEUCINE-RICH REPEAT RECEPTOR PROTEIN KINASE MSP1-LIKE ISOFORM X1"/>
    <property type="match status" value="1"/>
</dbReference>
<evidence type="ECO:0000256" key="4">
    <source>
        <dbReference type="ARBA" id="ARBA00022475"/>
    </source>
</evidence>
<dbReference type="InterPro" id="IPR013210">
    <property type="entry name" value="LRR_N_plant-typ"/>
</dbReference>
<evidence type="ECO:0000256" key="9">
    <source>
        <dbReference type="ARBA" id="ARBA00022729"/>
    </source>
</evidence>
<dbReference type="InterPro" id="IPR001245">
    <property type="entry name" value="Ser-Thr/Tyr_kinase_cat_dom"/>
</dbReference>
<feature type="signal peptide" evidence="22">
    <location>
        <begin position="1"/>
        <end position="22"/>
    </location>
</feature>
<keyword evidence="8 21" id="KW-0812">Transmembrane</keyword>
<dbReference type="GO" id="GO:0005886">
    <property type="term" value="C:plasma membrane"/>
    <property type="evidence" value="ECO:0007669"/>
    <property type="project" value="UniProtKB-SubCell"/>
</dbReference>
<evidence type="ECO:0000256" key="19">
    <source>
        <dbReference type="ARBA" id="ARBA00048679"/>
    </source>
</evidence>
<comment type="catalytic activity">
    <reaction evidence="19">
        <text>L-seryl-[protein] + ATP = O-phospho-L-seryl-[protein] + ADP + H(+)</text>
        <dbReference type="Rhea" id="RHEA:17989"/>
        <dbReference type="Rhea" id="RHEA-COMP:9863"/>
        <dbReference type="Rhea" id="RHEA-COMP:11604"/>
        <dbReference type="ChEBI" id="CHEBI:15378"/>
        <dbReference type="ChEBI" id="CHEBI:29999"/>
        <dbReference type="ChEBI" id="CHEBI:30616"/>
        <dbReference type="ChEBI" id="CHEBI:83421"/>
        <dbReference type="ChEBI" id="CHEBI:456216"/>
        <dbReference type="EC" id="2.7.11.1"/>
    </reaction>
</comment>
<evidence type="ECO:0000256" key="2">
    <source>
        <dbReference type="ARBA" id="ARBA00008684"/>
    </source>
</evidence>
<evidence type="ECO:0000256" key="22">
    <source>
        <dbReference type="SAM" id="SignalP"/>
    </source>
</evidence>
<evidence type="ECO:0000256" key="13">
    <source>
        <dbReference type="ARBA" id="ARBA00022840"/>
    </source>
</evidence>
<proteinExistence type="inferred from homology"/>
<protein>
    <recommendedName>
        <fullName evidence="3">non-specific serine/threonine protein kinase</fullName>
        <ecNumber evidence="3">2.7.11.1</ecNumber>
    </recommendedName>
</protein>
<dbReference type="FunFam" id="3.80.10.10:FF:000676">
    <property type="entry name" value="LRR receptor-like serine/threonine-protein kinase FLS2"/>
    <property type="match status" value="1"/>
</dbReference>
<dbReference type="Pfam" id="PF00560">
    <property type="entry name" value="LRR_1"/>
    <property type="match status" value="11"/>
</dbReference>
<evidence type="ECO:0000256" key="12">
    <source>
        <dbReference type="ARBA" id="ARBA00022777"/>
    </source>
</evidence>
<dbReference type="InterPro" id="IPR017441">
    <property type="entry name" value="Protein_kinase_ATP_BS"/>
</dbReference>
<dbReference type="SMART" id="SM00365">
    <property type="entry name" value="LRR_SD22"/>
    <property type="match status" value="6"/>
</dbReference>
<dbReference type="GO" id="GO:0051606">
    <property type="term" value="P:detection of stimulus"/>
    <property type="evidence" value="ECO:0007669"/>
    <property type="project" value="UniProtKB-ARBA"/>
</dbReference>
<accession>A0A2P5BPW4</accession>
<dbReference type="FunFam" id="3.80.10.10:FF:000784">
    <property type="entry name" value="leucine-rich repeat receptor protein kinase EMS1"/>
    <property type="match status" value="1"/>
</dbReference>
<dbReference type="InterPro" id="IPR032675">
    <property type="entry name" value="LRR_dom_sf"/>
</dbReference>
<dbReference type="OrthoDB" id="551849at2759"/>
<name>A0A2P5BPW4_PARAD</name>
<evidence type="ECO:0000256" key="10">
    <source>
        <dbReference type="ARBA" id="ARBA00022737"/>
    </source>
</evidence>
<dbReference type="FunFam" id="3.80.10.10:FF:000470">
    <property type="entry name" value="LRR receptor-like serine/threonine-protein kinase RPK2"/>
    <property type="match status" value="1"/>
</dbReference>
<keyword evidence="11 20" id="KW-0547">Nucleotide-binding</keyword>
<keyword evidence="15 21" id="KW-0472">Membrane</keyword>
<evidence type="ECO:0000256" key="11">
    <source>
        <dbReference type="ARBA" id="ARBA00022741"/>
    </source>
</evidence>
<dbReference type="InterPro" id="IPR003591">
    <property type="entry name" value="Leu-rich_rpt_typical-subtyp"/>
</dbReference>
<dbReference type="PROSITE" id="PS00108">
    <property type="entry name" value="PROTEIN_KINASE_ST"/>
    <property type="match status" value="1"/>
</dbReference>
<keyword evidence="7" id="KW-0808">Transferase</keyword>
<evidence type="ECO:0000256" key="16">
    <source>
        <dbReference type="ARBA" id="ARBA00023170"/>
    </source>
</evidence>
<evidence type="ECO:0000256" key="1">
    <source>
        <dbReference type="ARBA" id="ARBA00004251"/>
    </source>
</evidence>
<dbReference type="SUPFAM" id="SSF52058">
    <property type="entry name" value="L domain-like"/>
    <property type="match status" value="3"/>
</dbReference>
<comment type="subcellular location">
    <subcellularLocation>
        <location evidence="1">Cell membrane</location>
        <topology evidence="1">Single-pass type I membrane protein</topology>
    </subcellularLocation>
</comment>
<keyword evidence="13 20" id="KW-0067">ATP-binding</keyword>
<dbReference type="PRINTS" id="PR00019">
    <property type="entry name" value="LEURICHRPT"/>
</dbReference>
<dbReference type="PROSITE" id="PS51450">
    <property type="entry name" value="LRR"/>
    <property type="match status" value="1"/>
</dbReference>
<dbReference type="AlphaFoldDB" id="A0A2P5BPW4"/>
<comment type="caution">
    <text evidence="24">The sequence shown here is derived from an EMBL/GenBank/DDBJ whole genome shotgun (WGS) entry which is preliminary data.</text>
</comment>
<feature type="chain" id="PRO_5015133638" description="non-specific serine/threonine protein kinase" evidence="22">
    <location>
        <begin position="23"/>
        <end position="1218"/>
    </location>
</feature>
<dbReference type="PROSITE" id="PS00107">
    <property type="entry name" value="PROTEIN_KINASE_ATP"/>
    <property type="match status" value="1"/>
</dbReference>
<dbReference type="Gene3D" id="3.30.200.20">
    <property type="entry name" value="Phosphorylase Kinase, domain 1"/>
    <property type="match status" value="1"/>
</dbReference>
<dbReference type="Pfam" id="PF13855">
    <property type="entry name" value="LRR_8"/>
    <property type="match status" value="1"/>
</dbReference>
<dbReference type="GO" id="GO:0004674">
    <property type="term" value="F:protein serine/threonine kinase activity"/>
    <property type="evidence" value="ECO:0007669"/>
    <property type="project" value="UniProtKB-KW"/>
</dbReference>
<dbReference type="SMART" id="SM00369">
    <property type="entry name" value="LRR_TYP"/>
    <property type="match status" value="11"/>
</dbReference>
<evidence type="ECO:0000256" key="17">
    <source>
        <dbReference type="ARBA" id="ARBA00023180"/>
    </source>
</evidence>
<feature type="domain" description="Protein kinase" evidence="23">
    <location>
        <begin position="939"/>
        <end position="1211"/>
    </location>
</feature>
<keyword evidence="17" id="KW-0325">Glycoprotein</keyword>
<dbReference type="Proteomes" id="UP000237105">
    <property type="component" value="Unassembled WGS sequence"/>
</dbReference>
<dbReference type="InterPro" id="IPR050647">
    <property type="entry name" value="Plant_LRR-RLKs"/>
</dbReference>
<dbReference type="SUPFAM" id="SSF56112">
    <property type="entry name" value="Protein kinase-like (PK-like)"/>
    <property type="match status" value="1"/>
</dbReference>
<feature type="binding site" evidence="20">
    <location>
        <position position="968"/>
    </location>
    <ligand>
        <name>ATP</name>
        <dbReference type="ChEBI" id="CHEBI:30616"/>
    </ligand>
</feature>
<evidence type="ECO:0000313" key="25">
    <source>
        <dbReference type="Proteomes" id="UP000237105"/>
    </source>
</evidence>
<keyword evidence="16" id="KW-0675">Receptor</keyword>
<dbReference type="FunFam" id="3.30.200.20:FF:000150">
    <property type="entry name" value="serine/threonine-protein kinase BRI1-like 2"/>
    <property type="match status" value="1"/>
</dbReference>
<dbReference type="Gene3D" id="1.10.510.10">
    <property type="entry name" value="Transferase(Phosphotransferase) domain 1"/>
    <property type="match status" value="1"/>
</dbReference>
<keyword evidence="5" id="KW-0723">Serine/threonine-protein kinase</keyword>
<dbReference type="Pfam" id="PF07714">
    <property type="entry name" value="PK_Tyr_Ser-Thr"/>
    <property type="match status" value="1"/>
</dbReference>
<evidence type="ECO:0000256" key="18">
    <source>
        <dbReference type="ARBA" id="ARBA00047899"/>
    </source>
</evidence>
<keyword evidence="4" id="KW-1003">Cell membrane</keyword>
<comment type="similarity">
    <text evidence="2">Belongs to the protein kinase superfamily. Ser/Thr protein kinase family.</text>
</comment>
<keyword evidence="14 21" id="KW-1133">Transmembrane helix</keyword>
<evidence type="ECO:0000256" key="8">
    <source>
        <dbReference type="ARBA" id="ARBA00022692"/>
    </source>
</evidence>
<dbReference type="SMART" id="SM00220">
    <property type="entry name" value="S_TKc"/>
    <property type="match status" value="1"/>
</dbReference>
<keyword evidence="12 24" id="KW-0418">Kinase</keyword>
<dbReference type="InterPro" id="IPR011009">
    <property type="entry name" value="Kinase-like_dom_sf"/>
</dbReference>
<dbReference type="InterPro" id="IPR008271">
    <property type="entry name" value="Ser/Thr_kinase_AS"/>
</dbReference>